<protein>
    <submittedName>
        <fullName evidence="1">Uncharacterized protein</fullName>
    </submittedName>
</protein>
<sequence>MHLARIWLLLGIEGLRTKLRGDARAVWILAPSIVNSEFKALSTHLINYVRSGGTVVLGGLFSIGVSQSDFNRWMQEWGLSWTYGEYKKRNMAVFESASNGSSNFRGNGLAAAYPYEGVTLENVPIRNSWYAVRGYTTTEALLCGTVVQTSVALTKVGLGWLGWTGDFHNRDETTAVVRAMMGLNKKNQGDHVPSSKLLRRLFKA</sequence>
<keyword evidence="2" id="KW-1185">Reference proteome</keyword>
<name>A0ACB9YKV8_9PEZI</name>
<reference evidence="1 2" key="1">
    <citation type="journal article" date="2022" name="New Phytol.">
        <title>Ecological generalism drives hyperdiversity of secondary metabolite gene clusters in xylarialean endophytes.</title>
        <authorList>
            <person name="Franco M.E.E."/>
            <person name="Wisecaver J.H."/>
            <person name="Arnold A.E."/>
            <person name="Ju Y.M."/>
            <person name="Slot J.C."/>
            <person name="Ahrendt S."/>
            <person name="Moore L.P."/>
            <person name="Eastman K.E."/>
            <person name="Scott K."/>
            <person name="Konkel Z."/>
            <person name="Mondo S.J."/>
            <person name="Kuo A."/>
            <person name="Hayes R.D."/>
            <person name="Haridas S."/>
            <person name="Andreopoulos B."/>
            <person name="Riley R."/>
            <person name="LaButti K."/>
            <person name="Pangilinan J."/>
            <person name="Lipzen A."/>
            <person name="Amirebrahimi M."/>
            <person name="Yan J."/>
            <person name="Adam C."/>
            <person name="Keymanesh K."/>
            <person name="Ng V."/>
            <person name="Louie K."/>
            <person name="Northen T."/>
            <person name="Drula E."/>
            <person name="Henrissat B."/>
            <person name="Hsieh H.M."/>
            <person name="Youens-Clark K."/>
            <person name="Lutzoni F."/>
            <person name="Miadlikowska J."/>
            <person name="Eastwood D.C."/>
            <person name="Hamelin R.C."/>
            <person name="Grigoriev I.V."/>
            <person name="U'Ren J.M."/>
        </authorList>
    </citation>
    <scope>NUCLEOTIDE SEQUENCE [LARGE SCALE GENOMIC DNA]</scope>
    <source>
        <strain evidence="1 2">CBS 119005</strain>
    </source>
</reference>
<organism evidence="1 2">
    <name type="scientific">Hypoxylon rubiginosum</name>
    <dbReference type="NCBI Taxonomy" id="110542"/>
    <lineage>
        <taxon>Eukaryota</taxon>
        <taxon>Fungi</taxon>
        <taxon>Dikarya</taxon>
        <taxon>Ascomycota</taxon>
        <taxon>Pezizomycotina</taxon>
        <taxon>Sordariomycetes</taxon>
        <taxon>Xylariomycetidae</taxon>
        <taxon>Xylariales</taxon>
        <taxon>Hypoxylaceae</taxon>
        <taxon>Hypoxylon</taxon>
    </lineage>
</organism>
<evidence type="ECO:0000313" key="1">
    <source>
        <dbReference type="EMBL" id="KAI4860031.1"/>
    </source>
</evidence>
<evidence type="ECO:0000313" key="2">
    <source>
        <dbReference type="Proteomes" id="UP001497700"/>
    </source>
</evidence>
<comment type="caution">
    <text evidence="1">The sequence shown here is derived from an EMBL/GenBank/DDBJ whole genome shotgun (WGS) entry which is preliminary data.</text>
</comment>
<dbReference type="EMBL" id="MU393602">
    <property type="protein sequence ID" value="KAI4860031.1"/>
    <property type="molecule type" value="Genomic_DNA"/>
</dbReference>
<gene>
    <name evidence="1" type="ORF">F4820DRAFT_453300</name>
</gene>
<dbReference type="Proteomes" id="UP001497700">
    <property type="component" value="Unassembled WGS sequence"/>
</dbReference>
<proteinExistence type="predicted"/>
<accession>A0ACB9YKV8</accession>